<dbReference type="GO" id="GO:0005768">
    <property type="term" value="C:endosome"/>
    <property type="evidence" value="ECO:0007669"/>
    <property type="project" value="UniProtKB-SubCell"/>
</dbReference>
<dbReference type="SMART" id="SM01041">
    <property type="entry name" value="BRO1"/>
    <property type="match status" value="1"/>
</dbReference>
<evidence type="ECO:0000256" key="1">
    <source>
        <dbReference type="ARBA" id="ARBA00004177"/>
    </source>
</evidence>
<gene>
    <name evidence="9" type="ORF">PYCCODRAFT_1438514</name>
</gene>
<organism evidence="9 10">
    <name type="scientific">Trametes coccinea (strain BRFM310)</name>
    <name type="common">Pycnoporus coccineus</name>
    <dbReference type="NCBI Taxonomy" id="1353009"/>
    <lineage>
        <taxon>Eukaryota</taxon>
        <taxon>Fungi</taxon>
        <taxon>Dikarya</taxon>
        <taxon>Basidiomycota</taxon>
        <taxon>Agaricomycotina</taxon>
        <taxon>Agaricomycetes</taxon>
        <taxon>Polyporales</taxon>
        <taxon>Polyporaceae</taxon>
        <taxon>Trametes</taxon>
    </lineage>
</organism>
<keyword evidence="3" id="KW-0963">Cytoplasm</keyword>
<evidence type="ECO:0000313" key="10">
    <source>
        <dbReference type="Proteomes" id="UP000193067"/>
    </source>
</evidence>
<dbReference type="Pfam" id="PF13949">
    <property type="entry name" value="ALIX_LYPXL_bnd"/>
    <property type="match status" value="1"/>
</dbReference>
<dbReference type="EMBL" id="KZ084129">
    <property type="protein sequence ID" value="OSC99325.1"/>
    <property type="molecule type" value="Genomic_DNA"/>
</dbReference>
<name>A0A1Y2IDV9_TRAC3</name>
<reference evidence="9 10" key="1">
    <citation type="journal article" date="2015" name="Biotechnol. Biofuels">
        <title>Enhanced degradation of softwood versus hardwood by the white-rot fungus Pycnoporus coccineus.</title>
        <authorList>
            <person name="Couturier M."/>
            <person name="Navarro D."/>
            <person name="Chevret D."/>
            <person name="Henrissat B."/>
            <person name="Piumi F."/>
            <person name="Ruiz-Duenas F.J."/>
            <person name="Martinez A.T."/>
            <person name="Grigoriev I.V."/>
            <person name="Riley R."/>
            <person name="Lipzen A."/>
            <person name="Berrin J.G."/>
            <person name="Master E.R."/>
            <person name="Rosso M.N."/>
        </authorList>
    </citation>
    <scope>NUCLEOTIDE SEQUENCE [LARGE SCALE GENOMIC DNA]</scope>
    <source>
        <strain evidence="9 10">BRFM310</strain>
    </source>
</reference>
<proteinExistence type="predicted"/>
<feature type="compositionally biased region" description="Pro residues" evidence="7">
    <location>
        <begin position="782"/>
        <end position="791"/>
    </location>
</feature>
<dbReference type="Gene3D" id="1.20.140.50">
    <property type="entry name" value="alix/aip1 like domains"/>
    <property type="match status" value="1"/>
</dbReference>
<feature type="coiled-coil region" evidence="6">
    <location>
        <begin position="464"/>
        <end position="498"/>
    </location>
</feature>
<dbReference type="STRING" id="1353009.A0A1Y2IDV9"/>
<feature type="domain" description="BRO1" evidence="8">
    <location>
        <begin position="10"/>
        <end position="410"/>
    </location>
</feature>
<dbReference type="InterPro" id="IPR004328">
    <property type="entry name" value="BRO1_dom"/>
</dbReference>
<comment type="subcellular location">
    <subcellularLocation>
        <location evidence="2">Cytoplasm</location>
    </subcellularLocation>
    <subcellularLocation>
        <location evidence="1">Endosome</location>
    </subcellularLocation>
</comment>
<keyword evidence="6" id="KW-0175">Coiled coil</keyword>
<feature type="compositionally biased region" description="Pro residues" evidence="7">
    <location>
        <begin position="971"/>
        <end position="980"/>
    </location>
</feature>
<evidence type="ECO:0000256" key="3">
    <source>
        <dbReference type="ARBA" id="ARBA00022490"/>
    </source>
</evidence>
<sequence>MSLISAHNSPMISIPKKTTEEVDWTTPIRNAIAHSYGEDPDNYAQECANLQRCRQDAVKGAGSDMTAKDLLHKYFGQLELLELRFPEIRVNFPWRDAFTNKLITQTSIAYEKASIIFQIAATHSAIAASQNRSDPEGLKRAFYYFRTTAGMLTYINDNFLHAPSLDLSREVIKFLVGIILAQATEVFWEKCTDEKKGNALVAKIAAQTAFMYTSLSEEVKEFMGKGIFDRNWVTVIQTKAKYFTSVSQYYRGLADAASGKHGDALVRFTVAEAAAKEANRTASSFASLFVTQMSPNLPPDAGPALQELTKAHLALVTEKKNEAQRENDLIYHDILPTPETLPQIEKAAVATPITIQEVYASPDVQKVIGQDMFIRLIPLSVHESASVYSEEKAKLVRGEVEKADNAEVEVKSALDALGIKEGLARYKAIAEGGVGGEAELPPEVRRWKEDIALMEEREGVEGIMAELNRMKDTVRRELENISRNLDTESRECEAMRVKYDHLWTQPPSAGLNKSIRQELKSHLAALDAAAQSDQQVVRLWESVKGEIQLLLSPQVEDVFRASTESGGAGSENLLDLDVGSEAKDEEERVKIARFVDEIEERLGRLNKISHERGQVLKDLKDKVQQDDVSHLLLLNRRNTGVESTLFAGELEKFRPYQQRLAATVHHEQLTLQEVTQLWRGLRDLAGRGPGAKKWEEREKRKKDTVRRFSRARDVYMEVRDGLAKGLQFYTELTELAGDLKRSADSFIAERTAEREALASQAEMERRLAIPKSPQSSNLGDKPPLPPPPPKPSTGLELPFASMNLRGANGATSPPPPQRQWTSPPPPASHYAPQPTQHAQSFPPPPPPPPSSQPSAPYLPSPPAQPSSRPSYQQQQPPSDPYASLGMFASSNAPSPPPSRPPPPPQQYPSYAPPPPSQPQQPAYGQPQHSPYPPPPPSQPQYGSYQNPPQASSPFPPPPPPVNYGSQQYGTSPPPPPPPGSQAPLQQQQQPQQPYYYSGYAPQGSQQYQYPQGYGR</sequence>
<feature type="compositionally biased region" description="Low complexity" evidence="7">
    <location>
        <begin position="919"/>
        <end position="928"/>
    </location>
</feature>
<feature type="compositionally biased region" description="Pro residues" evidence="7">
    <location>
        <begin position="841"/>
        <end position="864"/>
    </location>
</feature>
<feature type="region of interest" description="Disordered" evidence="7">
    <location>
        <begin position="770"/>
        <end position="1015"/>
    </location>
</feature>
<evidence type="ECO:0000256" key="4">
    <source>
        <dbReference type="ARBA" id="ARBA00022753"/>
    </source>
</evidence>
<feature type="compositionally biased region" description="Low complexity" evidence="7">
    <location>
        <begin position="828"/>
        <end position="840"/>
    </location>
</feature>
<dbReference type="InterPro" id="IPR038499">
    <property type="entry name" value="BRO1_sf"/>
</dbReference>
<evidence type="ECO:0000256" key="7">
    <source>
        <dbReference type="SAM" id="MobiDB-lite"/>
    </source>
</evidence>
<dbReference type="Pfam" id="PF03097">
    <property type="entry name" value="BRO1"/>
    <property type="match status" value="1"/>
</dbReference>
<dbReference type="PANTHER" id="PTHR23030">
    <property type="entry name" value="PCD6 INTERACTING PROTEIN-RELATED"/>
    <property type="match status" value="1"/>
</dbReference>
<feature type="compositionally biased region" description="Pro residues" evidence="7">
    <location>
        <begin position="929"/>
        <end position="938"/>
    </location>
</feature>
<feature type="compositionally biased region" description="Low complexity" evidence="7">
    <location>
        <begin position="865"/>
        <end position="892"/>
    </location>
</feature>
<dbReference type="OrthoDB" id="2141925at2759"/>
<dbReference type="CDD" id="cd09242">
    <property type="entry name" value="BRO1_ScBro1_like"/>
    <property type="match status" value="1"/>
</dbReference>
<evidence type="ECO:0000259" key="8">
    <source>
        <dbReference type="PROSITE" id="PS51180"/>
    </source>
</evidence>
<dbReference type="Gene3D" id="1.25.40.280">
    <property type="entry name" value="alix/aip1 like domains"/>
    <property type="match status" value="1"/>
</dbReference>
<feature type="compositionally biased region" description="Low complexity" evidence="7">
    <location>
        <begin position="939"/>
        <end position="952"/>
    </location>
</feature>
<dbReference type="PANTHER" id="PTHR23030:SF30">
    <property type="entry name" value="TYROSINE-PROTEIN PHOSPHATASE NON-RECEPTOR TYPE 23"/>
    <property type="match status" value="1"/>
</dbReference>
<accession>A0A1Y2IDV9</accession>
<evidence type="ECO:0000256" key="6">
    <source>
        <dbReference type="SAM" id="Coils"/>
    </source>
</evidence>
<feature type="compositionally biased region" description="Pro residues" evidence="7">
    <location>
        <begin position="893"/>
        <end position="918"/>
    </location>
</feature>
<dbReference type="Gene3D" id="1.20.120.560">
    <property type="entry name" value="alix/aip1 in complex with the ypdl late domain"/>
    <property type="match status" value="1"/>
</dbReference>
<dbReference type="CDD" id="cd09237">
    <property type="entry name" value="V_ScBro1_like"/>
    <property type="match status" value="1"/>
</dbReference>
<protein>
    <recommendedName>
        <fullName evidence="5">BRO domain-containing protein 1</fullName>
    </recommendedName>
</protein>
<feature type="compositionally biased region" description="Low complexity" evidence="7">
    <location>
        <begin position="981"/>
        <end position="1015"/>
    </location>
</feature>
<dbReference type="PROSITE" id="PS51180">
    <property type="entry name" value="BRO1"/>
    <property type="match status" value="1"/>
</dbReference>
<dbReference type="InterPro" id="IPR025304">
    <property type="entry name" value="ALIX_V_dom"/>
</dbReference>
<dbReference type="GO" id="GO:0043328">
    <property type="term" value="P:protein transport to vacuole involved in ubiquitin-dependent protein catabolic process via the multivesicular body sorting pathway"/>
    <property type="evidence" value="ECO:0007669"/>
    <property type="project" value="TreeGrafter"/>
</dbReference>
<evidence type="ECO:0000313" key="9">
    <source>
        <dbReference type="EMBL" id="OSC99325.1"/>
    </source>
</evidence>
<keyword evidence="4" id="KW-0967">Endosome</keyword>
<dbReference type="AlphaFoldDB" id="A0A1Y2IDV9"/>
<keyword evidence="10" id="KW-1185">Reference proteome</keyword>
<feature type="compositionally biased region" description="Pro residues" evidence="7">
    <location>
        <begin position="812"/>
        <end position="827"/>
    </location>
</feature>
<dbReference type="Proteomes" id="UP000193067">
    <property type="component" value="Unassembled WGS sequence"/>
</dbReference>
<evidence type="ECO:0000256" key="2">
    <source>
        <dbReference type="ARBA" id="ARBA00004496"/>
    </source>
</evidence>
<evidence type="ECO:0000256" key="5">
    <source>
        <dbReference type="ARBA" id="ARBA00041284"/>
    </source>
</evidence>